<feature type="non-terminal residue" evidence="1">
    <location>
        <position position="1"/>
    </location>
</feature>
<gene>
    <name evidence="1" type="ORF">GOODEAATRI_025717</name>
</gene>
<dbReference type="EMBL" id="JAHRIO010083029">
    <property type="protein sequence ID" value="MEQ2186153.1"/>
    <property type="molecule type" value="Genomic_DNA"/>
</dbReference>
<name>A0ABV0PRM3_9TELE</name>
<protein>
    <submittedName>
        <fullName evidence="1">Uncharacterized protein</fullName>
    </submittedName>
</protein>
<proteinExistence type="predicted"/>
<evidence type="ECO:0000313" key="2">
    <source>
        <dbReference type="Proteomes" id="UP001476798"/>
    </source>
</evidence>
<keyword evidence="2" id="KW-1185">Reference proteome</keyword>
<reference evidence="1 2" key="1">
    <citation type="submission" date="2021-06" db="EMBL/GenBank/DDBJ databases">
        <authorList>
            <person name="Palmer J.M."/>
        </authorList>
    </citation>
    <scope>NUCLEOTIDE SEQUENCE [LARGE SCALE GENOMIC DNA]</scope>
    <source>
        <strain evidence="1 2">GA_2019</strain>
        <tissue evidence="1">Muscle</tissue>
    </source>
</reference>
<evidence type="ECO:0000313" key="1">
    <source>
        <dbReference type="EMBL" id="MEQ2186153.1"/>
    </source>
</evidence>
<sequence>VPLLFTCFSPFRLYSSVCGDRQWRYRYLSSCFGSHAVLFTYPVEHALEELLLNKGSDPHCAIGREQSSLVVPSPLLIPTKKSLDLIDNNN</sequence>
<comment type="caution">
    <text evidence="1">The sequence shown here is derived from an EMBL/GenBank/DDBJ whole genome shotgun (WGS) entry which is preliminary data.</text>
</comment>
<accession>A0ABV0PRM3</accession>
<dbReference type="Proteomes" id="UP001476798">
    <property type="component" value="Unassembled WGS sequence"/>
</dbReference>
<organism evidence="1 2">
    <name type="scientific">Goodea atripinnis</name>
    <dbReference type="NCBI Taxonomy" id="208336"/>
    <lineage>
        <taxon>Eukaryota</taxon>
        <taxon>Metazoa</taxon>
        <taxon>Chordata</taxon>
        <taxon>Craniata</taxon>
        <taxon>Vertebrata</taxon>
        <taxon>Euteleostomi</taxon>
        <taxon>Actinopterygii</taxon>
        <taxon>Neopterygii</taxon>
        <taxon>Teleostei</taxon>
        <taxon>Neoteleostei</taxon>
        <taxon>Acanthomorphata</taxon>
        <taxon>Ovalentaria</taxon>
        <taxon>Atherinomorphae</taxon>
        <taxon>Cyprinodontiformes</taxon>
        <taxon>Goodeidae</taxon>
        <taxon>Goodea</taxon>
    </lineage>
</organism>